<dbReference type="EMBL" id="CAESGF010000030">
    <property type="protein sequence ID" value="CAB4365381.1"/>
    <property type="molecule type" value="Genomic_DNA"/>
</dbReference>
<sequence length="494" mass="54789">MPAAGWDPAHAPDEPLVPSAVVNLGFVVNVIEDHQERRDALHKAWALAQEVLVVSARMDWEAPTEPGRPFRDGFLTKTGTFQKFFRQDELRAWIDSTLDQKSVAAAPGIFYVFRSAATQQHLLSRLTRTGGSRRTGVAELVLRHHKELLNPLVEFVASTRRLPNPAELDQVPRLLEVFGSVRSAFSVIRRVPDSGDWSDIEVGARKSSEARFEANLTVLQPLIDFLRDRGRLPRDGDEFDSTALTDAFGSVRAAYSLVRRVAGADVWTDYEARARTDFLVYLALAAFGGRPKFTDLPADLQNDTRDFFGSYKEATAAADQLLFTVGKPEAVDAACRESGIGKLTPEALYVHVAALPVLPAALRVYAGCGQALTGRVEEATILKLHRQKPQVSFLSYPRFDADAHPALATSIVARLRELNVSYKDFSQRDNPPILHRKETFVSPDYPGRPKFAALTAKEERLGLLDSPTIGTRVGWEAALRDAGWMIRGHQVREL</sequence>
<reference evidence="4" key="1">
    <citation type="submission" date="2020-05" db="EMBL/GenBank/DDBJ databases">
        <authorList>
            <person name="Chiriac C."/>
            <person name="Salcher M."/>
            <person name="Ghai R."/>
            <person name="Kavagutti S V."/>
        </authorList>
    </citation>
    <scope>NUCLEOTIDE SEQUENCE</scope>
</reference>
<evidence type="ECO:0000313" key="3">
    <source>
        <dbReference type="EMBL" id="CAB4851229.1"/>
    </source>
</evidence>
<dbReference type="EMBL" id="CAFBOL010000161">
    <property type="protein sequence ID" value="CAB5020076.1"/>
    <property type="molecule type" value="Genomic_DNA"/>
</dbReference>
<protein>
    <submittedName>
        <fullName evidence="4">Unannotated protein</fullName>
    </submittedName>
</protein>
<dbReference type="EMBL" id="CAFBIY010000075">
    <property type="protein sequence ID" value="CAB4851229.1"/>
    <property type="molecule type" value="Genomic_DNA"/>
</dbReference>
<dbReference type="AlphaFoldDB" id="A0A6J7KHD8"/>
<name>A0A6J7KHD8_9ZZZZ</name>
<evidence type="ECO:0000313" key="5">
    <source>
        <dbReference type="EMBL" id="CAB5020076.1"/>
    </source>
</evidence>
<dbReference type="EMBL" id="CAEZYF010000035">
    <property type="protein sequence ID" value="CAB4747191.1"/>
    <property type="molecule type" value="Genomic_DNA"/>
</dbReference>
<dbReference type="NCBIfam" id="TIGR04096">
    <property type="entry name" value="dnd_rel_methyl"/>
    <property type="match status" value="2"/>
</dbReference>
<dbReference type="EMBL" id="CAFBMT010000029">
    <property type="protein sequence ID" value="CAB4954821.1"/>
    <property type="molecule type" value="Genomic_DNA"/>
</dbReference>
<evidence type="ECO:0000313" key="4">
    <source>
        <dbReference type="EMBL" id="CAB4954821.1"/>
    </source>
</evidence>
<dbReference type="InterPro" id="IPR024019">
    <property type="entry name" value="CHP04096"/>
</dbReference>
<organism evidence="4">
    <name type="scientific">freshwater metagenome</name>
    <dbReference type="NCBI Taxonomy" id="449393"/>
    <lineage>
        <taxon>unclassified sequences</taxon>
        <taxon>metagenomes</taxon>
        <taxon>ecological metagenomes</taxon>
    </lineage>
</organism>
<gene>
    <name evidence="2" type="ORF">UFOPK2656_03309</name>
    <name evidence="3" type="ORF">UFOPK3267_01448</name>
    <name evidence="4" type="ORF">UFOPK3651_03098</name>
    <name evidence="5" type="ORF">UFOPK3931_03298</name>
    <name evidence="1" type="ORF">UFOPK4189_03126</name>
</gene>
<proteinExistence type="predicted"/>
<evidence type="ECO:0000313" key="1">
    <source>
        <dbReference type="EMBL" id="CAB4365381.1"/>
    </source>
</evidence>
<accession>A0A6J7KHD8</accession>
<evidence type="ECO:0000313" key="2">
    <source>
        <dbReference type="EMBL" id="CAB4747191.1"/>
    </source>
</evidence>